<dbReference type="STRING" id="296587.C1FGP1"/>
<keyword evidence="8" id="KW-0413">Isomerase</keyword>
<sequence>MASHAAATPAASRPAPVSLRLAARRSCSRGTATGAAGSSASGPAFSFPEQRARRSGTACSAATASSSKAGSNGTQTDKSDRLSLDNIRASLIRQEDSIIFGLIERAQYSINAAVYQPGGVDVPCFHPDGTRASMLEFMLRENEQTGGKIRRYTSPDEHAFYPDSLPLLVIPAMSYPNPLAPAAEGININARIMDMYVNDLLPALCQEGDDFNYGSTGLADVSNLQCLSKRIHYGKFVAESKFQAKPEEFTELIKAQDAAGLMDLLTYKEVEDRVVRRVTNKAATYGQDISEELPSDLGLRNQKDIEYKVAPERVGELYREWIMPMTKDVQVEYLLRRLDHL</sequence>
<accession>C1FGP1</accession>
<evidence type="ECO:0000256" key="7">
    <source>
        <dbReference type="ARBA" id="ARBA00023141"/>
    </source>
</evidence>
<feature type="compositionally biased region" description="Low complexity" evidence="9">
    <location>
        <begin position="55"/>
        <end position="74"/>
    </location>
</feature>
<comment type="pathway">
    <text evidence="3">Metabolic intermediate biosynthesis; prephenate biosynthesis; prephenate from chorismate: step 1/1.</text>
</comment>
<organism evidence="11 12">
    <name type="scientific">Micromonas commoda (strain RCC299 / NOUM17 / CCMP2709)</name>
    <name type="common">Picoplanktonic green alga</name>
    <dbReference type="NCBI Taxonomy" id="296587"/>
    <lineage>
        <taxon>Eukaryota</taxon>
        <taxon>Viridiplantae</taxon>
        <taxon>Chlorophyta</taxon>
        <taxon>Mamiellophyceae</taxon>
        <taxon>Mamiellales</taxon>
        <taxon>Mamiellaceae</taxon>
        <taxon>Micromonas</taxon>
    </lineage>
</organism>
<evidence type="ECO:0000313" key="12">
    <source>
        <dbReference type="Proteomes" id="UP000002009"/>
    </source>
</evidence>
<dbReference type="Gene3D" id="1.10.590.10">
    <property type="entry name" value="Chorismate mutase, AroQ class superfamily, eukaryotic"/>
    <property type="match status" value="1"/>
</dbReference>
<dbReference type="GeneID" id="8245673"/>
<dbReference type="OMA" id="FMVQETE"/>
<dbReference type="RefSeq" id="XP_002508039.1">
    <property type="nucleotide sequence ID" value="XM_002507993.1"/>
</dbReference>
<gene>
    <name evidence="11" type="ORF">MICPUN_102033</name>
</gene>
<dbReference type="PANTHER" id="PTHR21145">
    <property type="entry name" value="CHORISMATE MUTASE"/>
    <property type="match status" value="1"/>
</dbReference>
<dbReference type="EC" id="5.4.99.5" evidence="4"/>
<name>C1FGP1_MICCC</name>
<evidence type="ECO:0000256" key="9">
    <source>
        <dbReference type="SAM" id="MobiDB-lite"/>
    </source>
</evidence>
<dbReference type="EMBL" id="CP001575">
    <property type="protein sequence ID" value="ACO69297.1"/>
    <property type="molecule type" value="Genomic_DNA"/>
</dbReference>
<proteinExistence type="predicted"/>
<dbReference type="InterPro" id="IPR002701">
    <property type="entry name" value="CM_II_prokaryot"/>
</dbReference>
<comment type="catalytic activity">
    <reaction evidence="1">
        <text>chorismate = prephenate</text>
        <dbReference type="Rhea" id="RHEA:13897"/>
        <dbReference type="ChEBI" id="CHEBI:29748"/>
        <dbReference type="ChEBI" id="CHEBI:29934"/>
        <dbReference type="EC" id="5.4.99.5"/>
    </reaction>
</comment>
<dbReference type="UniPathway" id="UPA00120">
    <property type="reaction ID" value="UER00203"/>
</dbReference>
<dbReference type="SUPFAM" id="SSF48600">
    <property type="entry name" value="Chorismate mutase II"/>
    <property type="match status" value="1"/>
</dbReference>
<keyword evidence="5" id="KW-0963">Cytoplasm</keyword>
<keyword evidence="12" id="KW-1185">Reference proteome</keyword>
<dbReference type="Pfam" id="PF01817">
    <property type="entry name" value="CM_2"/>
    <property type="match status" value="1"/>
</dbReference>
<dbReference type="GO" id="GO:0009073">
    <property type="term" value="P:aromatic amino acid family biosynthetic process"/>
    <property type="evidence" value="ECO:0007669"/>
    <property type="project" value="UniProtKB-KW"/>
</dbReference>
<dbReference type="PROSITE" id="PS51169">
    <property type="entry name" value="CHORISMATE_MUT_3"/>
    <property type="match status" value="1"/>
</dbReference>
<evidence type="ECO:0000256" key="6">
    <source>
        <dbReference type="ARBA" id="ARBA00022605"/>
    </source>
</evidence>
<feature type="domain" description="Chorismate mutase" evidence="10">
    <location>
        <begin position="224"/>
        <end position="330"/>
    </location>
</feature>
<evidence type="ECO:0000256" key="4">
    <source>
        <dbReference type="ARBA" id="ARBA00012404"/>
    </source>
</evidence>
<dbReference type="PANTHER" id="PTHR21145:SF12">
    <property type="entry name" value="CHORISMATE MUTASE"/>
    <property type="match status" value="1"/>
</dbReference>
<dbReference type="InterPro" id="IPR036263">
    <property type="entry name" value="Chorismate_II_sf"/>
</dbReference>
<dbReference type="InterPro" id="IPR037039">
    <property type="entry name" value="CM_AroQ_sf_eucaryotic"/>
</dbReference>
<keyword evidence="7" id="KW-0057">Aromatic amino acid biosynthesis</keyword>
<evidence type="ECO:0000256" key="8">
    <source>
        <dbReference type="ARBA" id="ARBA00023235"/>
    </source>
</evidence>
<dbReference type="FunCoup" id="C1FGP1">
    <property type="interactions" value="323"/>
</dbReference>
<dbReference type="AlphaFoldDB" id="C1FGP1"/>
<comment type="subcellular location">
    <subcellularLocation>
        <location evidence="2">Cytoplasm</location>
    </subcellularLocation>
</comment>
<evidence type="ECO:0000256" key="5">
    <source>
        <dbReference type="ARBA" id="ARBA00022490"/>
    </source>
</evidence>
<dbReference type="KEGG" id="mis:MICPUN_102033"/>
<evidence type="ECO:0000313" key="11">
    <source>
        <dbReference type="EMBL" id="ACO69297.1"/>
    </source>
</evidence>
<dbReference type="GO" id="GO:0008652">
    <property type="term" value="P:amino acid biosynthetic process"/>
    <property type="evidence" value="ECO:0007669"/>
    <property type="project" value="UniProtKB-KW"/>
</dbReference>
<dbReference type="eggNOG" id="KOG0795">
    <property type="taxonomic scope" value="Eukaryota"/>
</dbReference>
<keyword evidence="6" id="KW-0028">Amino-acid biosynthesis</keyword>
<dbReference type="GO" id="GO:0046417">
    <property type="term" value="P:chorismate metabolic process"/>
    <property type="evidence" value="ECO:0007669"/>
    <property type="project" value="InterPro"/>
</dbReference>
<evidence type="ECO:0000259" key="10">
    <source>
        <dbReference type="Pfam" id="PF01817"/>
    </source>
</evidence>
<evidence type="ECO:0000256" key="3">
    <source>
        <dbReference type="ARBA" id="ARBA00004817"/>
    </source>
</evidence>
<evidence type="ECO:0000256" key="2">
    <source>
        <dbReference type="ARBA" id="ARBA00004496"/>
    </source>
</evidence>
<feature type="compositionally biased region" description="Low complexity" evidence="9">
    <location>
        <begin position="30"/>
        <end position="48"/>
    </location>
</feature>
<reference evidence="11 12" key="1">
    <citation type="journal article" date="2009" name="Science">
        <title>Green evolution and dynamic adaptations revealed by genomes of the marine picoeukaryotes Micromonas.</title>
        <authorList>
            <person name="Worden A.Z."/>
            <person name="Lee J.H."/>
            <person name="Mock T."/>
            <person name="Rouze P."/>
            <person name="Simmons M.P."/>
            <person name="Aerts A.L."/>
            <person name="Allen A.E."/>
            <person name="Cuvelier M.L."/>
            <person name="Derelle E."/>
            <person name="Everett M.V."/>
            <person name="Foulon E."/>
            <person name="Grimwood J."/>
            <person name="Gundlach H."/>
            <person name="Henrissat B."/>
            <person name="Napoli C."/>
            <person name="McDonald S.M."/>
            <person name="Parker M.S."/>
            <person name="Rombauts S."/>
            <person name="Salamov A."/>
            <person name="Von Dassow P."/>
            <person name="Badger J.H."/>
            <person name="Coutinho P.M."/>
            <person name="Demir E."/>
            <person name="Dubchak I."/>
            <person name="Gentemann C."/>
            <person name="Eikrem W."/>
            <person name="Gready J.E."/>
            <person name="John U."/>
            <person name="Lanier W."/>
            <person name="Lindquist E.A."/>
            <person name="Lucas S."/>
            <person name="Mayer K.F."/>
            <person name="Moreau H."/>
            <person name="Not F."/>
            <person name="Otillar R."/>
            <person name="Panaud O."/>
            <person name="Pangilinan J."/>
            <person name="Paulsen I."/>
            <person name="Piegu B."/>
            <person name="Poliakov A."/>
            <person name="Robbens S."/>
            <person name="Schmutz J."/>
            <person name="Toulza E."/>
            <person name="Wyss T."/>
            <person name="Zelensky A."/>
            <person name="Zhou K."/>
            <person name="Armbrust E.V."/>
            <person name="Bhattacharya D."/>
            <person name="Goodenough U.W."/>
            <person name="Van de Peer Y."/>
            <person name="Grigoriev I.V."/>
        </authorList>
    </citation>
    <scope>NUCLEOTIDE SEQUENCE [LARGE SCALE GENOMIC DNA]</scope>
    <source>
        <strain evidence="12">RCC299 / NOUM17</strain>
    </source>
</reference>
<feature type="region of interest" description="Disordered" evidence="9">
    <location>
        <begin position="30"/>
        <end position="79"/>
    </location>
</feature>
<dbReference type="GO" id="GO:0005737">
    <property type="term" value="C:cytoplasm"/>
    <property type="evidence" value="ECO:0007669"/>
    <property type="project" value="UniProtKB-SubCell"/>
</dbReference>
<evidence type="ECO:0000256" key="1">
    <source>
        <dbReference type="ARBA" id="ARBA00000824"/>
    </source>
</evidence>
<dbReference type="Proteomes" id="UP000002009">
    <property type="component" value="Chromosome 8"/>
</dbReference>
<dbReference type="GO" id="GO:0004106">
    <property type="term" value="F:chorismate mutase activity"/>
    <property type="evidence" value="ECO:0007669"/>
    <property type="project" value="UniProtKB-EC"/>
</dbReference>
<protein>
    <recommendedName>
        <fullName evidence="4">chorismate mutase</fullName>
        <ecNumber evidence="4">5.4.99.5</ecNumber>
    </recommendedName>
</protein>
<dbReference type="InterPro" id="IPR008238">
    <property type="entry name" value="Chorismate_mutase_AroQ_euk"/>
</dbReference>
<dbReference type="InParanoid" id="C1FGP1"/>
<dbReference type="OrthoDB" id="191918at2759"/>
<dbReference type="NCBIfam" id="TIGR01802">
    <property type="entry name" value="CM_pl-yst"/>
    <property type="match status" value="1"/>
</dbReference>